<dbReference type="PANTHER" id="PTHR10855">
    <property type="entry name" value="26S PROTEASOME NON-ATPASE REGULATORY SUBUNIT 12/COP9 SIGNALOSOME COMPLEX SUBUNIT 4"/>
    <property type="match status" value="1"/>
</dbReference>
<feature type="domain" description="PCI" evidence="3">
    <location>
        <begin position="103"/>
        <end position="279"/>
    </location>
</feature>
<sequence>PAESLQTASDLLQELQVETYSSMELQEKIEILLEQMRLLMLVARIKDEQAATTGGLADGEADWVKMRVGGRKVNEAFINKPENKDLKIKFHELLIQHSLRHSSYLDVAKSYYKIWEMPSVQEDQEGAARVALEHIVYYLILAPYDNEQSDMINRLYLDPALSKPRREAHYNLVKRFVTKELMRWSGIQEFFGPILANTDVFSGPTGEKRLKDLHTRVTEHNIRVIAEYYSRISLKRLTDLLVLDTDQTEEILSRLVVSGMVWARIDRPAGVVNFRQKRGAEDVMNDWSSDMSKMLGLVEKAWMGMNAEVAARSAVGSKS</sequence>
<dbReference type="InterPro" id="IPR000717">
    <property type="entry name" value="PCI_dom"/>
</dbReference>
<dbReference type="OrthoDB" id="268763at2759"/>
<dbReference type="GO" id="GO:0005737">
    <property type="term" value="C:cytoplasm"/>
    <property type="evidence" value="ECO:0007669"/>
    <property type="project" value="TreeGrafter"/>
</dbReference>
<name>A0A0C3AVW6_SERVB</name>
<dbReference type="Pfam" id="PF01399">
    <property type="entry name" value="PCI"/>
    <property type="match status" value="1"/>
</dbReference>
<dbReference type="FunFam" id="1.10.10.10:FF:000070">
    <property type="entry name" value="26S proteasome non-ATPase regulatory subunit 12"/>
    <property type="match status" value="1"/>
</dbReference>
<dbReference type="PANTHER" id="PTHR10855:SF1">
    <property type="entry name" value="26S PROTEASOME NON-ATPASE REGULATORY SUBUNIT 12"/>
    <property type="match status" value="1"/>
</dbReference>
<dbReference type="Proteomes" id="UP000054097">
    <property type="component" value="Unassembled WGS sequence"/>
</dbReference>
<protein>
    <recommendedName>
        <fullName evidence="3">PCI domain-containing protein</fullName>
    </recommendedName>
</protein>
<dbReference type="InterPro" id="IPR040134">
    <property type="entry name" value="PSMD12/CSN4"/>
</dbReference>
<organism evidence="4 5">
    <name type="scientific">Serendipita vermifera MAFF 305830</name>
    <dbReference type="NCBI Taxonomy" id="933852"/>
    <lineage>
        <taxon>Eukaryota</taxon>
        <taxon>Fungi</taxon>
        <taxon>Dikarya</taxon>
        <taxon>Basidiomycota</taxon>
        <taxon>Agaricomycotina</taxon>
        <taxon>Agaricomycetes</taxon>
        <taxon>Sebacinales</taxon>
        <taxon>Serendipitaceae</taxon>
        <taxon>Serendipita</taxon>
    </lineage>
</organism>
<feature type="non-terminal residue" evidence="4">
    <location>
        <position position="1"/>
    </location>
</feature>
<dbReference type="GO" id="GO:0008541">
    <property type="term" value="C:proteasome regulatory particle, lid subcomplex"/>
    <property type="evidence" value="ECO:0007669"/>
    <property type="project" value="TreeGrafter"/>
</dbReference>
<dbReference type="SMART" id="SM00088">
    <property type="entry name" value="PINT"/>
    <property type="match status" value="1"/>
</dbReference>
<evidence type="ECO:0000256" key="1">
    <source>
        <dbReference type="ARBA" id="ARBA00006397"/>
    </source>
</evidence>
<gene>
    <name evidence="4" type="ORF">M408DRAFT_76258</name>
</gene>
<dbReference type="AlphaFoldDB" id="A0A0C3AVW6"/>
<accession>A0A0C3AVW6</accession>
<dbReference type="SUPFAM" id="SSF46785">
    <property type="entry name" value="Winged helix' DNA-binding domain"/>
    <property type="match status" value="1"/>
</dbReference>
<dbReference type="EMBL" id="KN824327">
    <property type="protein sequence ID" value="KIM24114.1"/>
    <property type="molecule type" value="Genomic_DNA"/>
</dbReference>
<evidence type="ECO:0000259" key="3">
    <source>
        <dbReference type="PROSITE" id="PS50250"/>
    </source>
</evidence>
<dbReference type="Pfam" id="PF22241">
    <property type="entry name" value="PSMD12-CSN4_N"/>
    <property type="match status" value="1"/>
</dbReference>
<dbReference type="STRING" id="933852.A0A0C3AVW6"/>
<dbReference type="InterPro" id="IPR054559">
    <property type="entry name" value="PSMD12-CSN4-like_N"/>
</dbReference>
<evidence type="ECO:0000256" key="2">
    <source>
        <dbReference type="ARBA" id="ARBA00022942"/>
    </source>
</evidence>
<keyword evidence="5" id="KW-1185">Reference proteome</keyword>
<dbReference type="PROSITE" id="PS50250">
    <property type="entry name" value="PCI"/>
    <property type="match status" value="1"/>
</dbReference>
<dbReference type="InterPro" id="IPR036390">
    <property type="entry name" value="WH_DNA-bd_sf"/>
</dbReference>
<keyword evidence="2" id="KW-0647">Proteasome</keyword>
<reference evidence="5" key="2">
    <citation type="submission" date="2015-01" db="EMBL/GenBank/DDBJ databases">
        <title>Evolutionary Origins and Diversification of the Mycorrhizal Mutualists.</title>
        <authorList>
            <consortium name="DOE Joint Genome Institute"/>
            <consortium name="Mycorrhizal Genomics Consortium"/>
            <person name="Kohler A."/>
            <person name="Kuo A."/>
            <person name="Nagy L.G."/>
            <person name="Floudas D."/>
            <person name="Copeland A."/>
            <person name="Barry K.W."/>
            <person name="Cichocki N."/>
            <person name="Veneault-Fourrey C."/>
            <person name="LaButti K."/>
            <person name="Lindquist E.A."/>
            <person name="Lipzen A."/>
            <person name="Lundell T."/>
            <person name="Morin E."/>
            <person name="Murat C."/>
            <person name="Riley R."/>
            <person name="Ohm R."/>
            <person name="Sun H."/>
            <person name="Tunlid A."/>
            <person name="Henrissat B."/>
            <person name="Grigoriev I.V."/>
            <person name="Hibbett D.S."/>
            <person name="Martin F."/>
        </authorList>
    </citation>
    <scope>NUCLEOTIDE SEQUENCE [LARGE SCALE GENOMIC DNA]</scope>
    <source>
        <strain evidence="5">MAFF 305830</strain>
    </source>
</reference>
<evidence type="ECO:0000313" key="4">
    <source>
        <dbReference type="EMBL" id="KIM24114.1"/>
    </source>
</evidence>
<dbReference type="InterPro" id="IPR036388">
    <property type="entry name" value="WH-like_DNA-bd_sf"/>
</dbReference>
<proteinExistence type="inferred from homology"/>
<dbReference type="Gene3D" id="1.10.10.10">
    <property type="entry name" value="Winged helix-like DNA-binding domain superfamily/Winged helix DNA-binding domain"/>
    <property type="match status" value="1"/>
</dbReference>
<comment type="similarity">
    <text evidence="1">Belongs to the proteasome subunit p55 family.</text>
</comment>
<dbReference type="HOGENOM" id="CLU_033860_2_0_1"/>
<reference evidence="4 5" key="1">
    <citation type="submission" date="2014-04" db="EMBL/GenBank/DDBJ databases">
        <authorList>
            <consortium name="DOE Joint Genome Institute"/>
            <person name="Kuo A."/>
            <person name="Zuccaro A."/>
            <person name="Kohler A."/>
            <person name="Nagy L.G."/>
            <person name="Floudas D."/>
            <person name="Copeland A."/>
            <person name="Barry K.W."/>
            <person name="Cichocki N."/>
            <person name="Veneault-Fourrey C."/>
            <person name="LaButti K."/>
            <person name="Lindquist E.A."/>
            <person name="Lipzen A."/>
            <person name="Lundell T."/>
            <person name="Morin E."/>
            <person name="Murat C."/>
            <person name="Sun H."/>
            <person name="Tunlid A."/>
            <person name="Henrissat B."/>
            <person name="Grigoriev I.V."/>
            <person name="Hibbett D.S."/>
            <person name="Martin F."/>
            <person name="Nordberg H.P."/>
            <person name="Cantor M.N."/>
            <person name="Hua S.X."/>
        </authorList>
    </citation>
    <scope>NUCLEOTIDE SEQUENCE [LARGE SCALE GENOMIC DNA]</scope>
    <source>
        <strain evidence="4 5">MAFF 305830</strain>
    </source>
</reference>
<evidence type="ECO:0000313" key="5">
    <source>
        <dbReference type="Proteomes" id="UP000054097"/>
    </source>
</evidence>
<dbReference type="GO" id="GO:0005634">
    <property type="term" value="C:nucleus"/>
    <property type="evidence" value="ECO:0007669"/>
    <property type="project" value="UniProtKB-ARBA"/>
</dbReference>